<evidence type="ECO:0000256" key="5">
    <source>
        <dbReference type="ARBA" id="ARBA00023004"/>
    </source>
</evidence>
<keyword evidence="4" id="KW-0560">Oxidoreductase</keyword>
<comment type="catalytic activity">
    <reaction evidence="7">
        <text>4 Fe(2+) + O2 + 6 H2O = 4 iron(III) oxide-hydroxide + 12 H(+)</text>
        <dbReference type="Rhea" id="RHEA:11972"/>
        <dbReference type="ChEBI" id="CHEBI:15377"/>
        <dbReference type="ChEBI" id="CHEBI:15378"/>
        <dbReference type="ChEBI" id="CHEBI:15379"/>
        <dbReference type="ChEBI" id="CHEBI:29033"/>
        <dbReference type="ChEBI" id="CHEBI:78619"/>
        <dbReference type="EC" id="1.16.3.2"/>
    </reaction>
</comment>
<dbReference type="PANTHER" id="PTHR11431">
    <property type="entry name" value="FERRITIN"/>
    <property type="match status" value="1"/>
</dbReference>
<evidence type="ECO:0000256" key="6">
    <source>
        <dbReference type="PIRSR" id="PIRSR601519-1"/>
    </source>
</evidence>
<dbReference type="InterPro" id="IPR012347">
    <property type="entry name" value="Ferritin-like"/>
</dbReference>
<evidence type="ECO:0000256" key="4">
    <source>
        <dbReference type="ARBA" id="ARBA00023002"/>
    </source>
</evidence>
<evidence type="ECO:0000256" key="2">
    <source>
        <dbReference type="ARBA" id="ARBA00022434"/>
    </source>
</evidence>
<dbReference type="RefSeq" id="WP_078684985.1">
    <property type="nucleotide sequence ID" value="NZ_FUYA01000005.1"/>
</dbReference>
<comment type="subcellular location">
    <subcellularLocation>
        <location evidence="7">Cytoplasm</location>
    </subcellularLocation>
</comment>
<dbReference type="InterPro" id="IPR001519">
    <property type="entry name" value="Ferritin"/>
</dbReference>
<dbReference type="InterPro" id="IPR009078">
    <property type="entry name" value="Ferritin-like_SF"/>
</dbReference>
<dbReference type="GO" id="GO:0005829">
    <property type="term" value="C:cytosol"/>
    <property type="evidence" value="ECO:0007669"/>
    <property type="project" value="TreeGrafter"/>
</dbReference>
<evidence type="ECO:0000313" key="10">
    <source>
        <dbReference type="Proteomes" id="UP000189733"/>
    </source>
</evidence>
<dbReference type="Proteomes" id="UP000189733">
    <property type="component" value="Unassembled WGS sequence"/>
</dbReference>
<dbReference type="GO" id="GO:0042802">
    <property type="term" value="F:identical protein binding"/>
    <property type="evidence" value="ECO:0007669"/>
    <property type="project" value="UniProtKB-ARBA"/>
</dbReference>
<keyword evidence="7" id="KW-0963">Cytoplasm</keyword>
<feature type="domain" description="Ferritin-like diiron" evidence="8">
    <location>
        <begin position="1"/>
        <end position="145"/>
    </location>
</feature>
<dbReference type="Pfam" id="PF00210">
    <property type="entry name" value="Ferritin"/>
    <property type="match status" value="1"/>
</dbReference>
<protein>
    <recommendedName>
        <fullName evidence="7">Ferritin</fullName>
        <ecNumber evidence="7">1.16.3.2</ecNumber>
    </recommendedName>
</protein>
<evidence type="ECO:0000313" key="9">
    <source>
        <dbReference type="EMBL" id="SKA72769.1"/>
    </source>
</evidence>
<evidence type="ECO:0000259" key="8">
    <source>
        <dbReference type="PROSITE" id="PS50905"/>
    </source>
</evidence>
<comment type="similarity">
    <text evidence="1 7">Belongs to the ferritin family. Prokaryotic subfamily.</text>
</comment>
<accession>A0A1T4W6M4</accession>
<dbReference type="InterPro" id="IPR008331">
    <property type="entry name" value="Ferritin_DPS_dom"/>
</dbReference>
<keyword evidence="3 6" id="KW-0479">Metal-binding</keyword>
<gene>
    <name evidence="9" type="ORF">SAMN02745702_01694</name>
</gene>
<sequence>MLKKKVEKALNDQIKWELYSSYLYLSMSAFFAKKGLPGFSHWMRMQAQEELMHATKMYDYVLERGGEAKLMAIDAPPSKWDSPLDVMEETLKHEQHVTDRINKLVDVAQSEKDHACNIFLQWFVEEQVEEEDSVGEVLDKLRLIGKEGSGLFMMDRELSQRVITPPADSAQ</sequence>
<organism evidence="9 10">
    <name type="scientific">Desulfobaculum bizertense DSM 18034</name>
    <dbReference type="NCBI Taxonomy" id="1121442"/>
    <lineage>
        <taxon>Bacteria</taxon>
        <taxon>Pseudomonadati</taxon>
        <taxon>Thermodesulfobacteriota</taxon>
        <taxon>Desulfovibrionia</taxon>
        <taxon>Desulfovibrionales</taxon>
        <taxon>Desulfovibrionaceae</taxon>
        <taxon>Desulfobaculum</taxon>
    </lineage>
</organism>
<dbReference type="OrthoDB" id="9801481at2"/>
<dbReference type="Gene3D" id="1.20.1260.10">
    <property type="match status" value="1"/>
</dbReference>
<evidence type="ECO:0000256" key="1">
    <source>
        <dbReference type="ARBA" id="ARBA00006950"/>
    </source>
</evidence>
<dbReference type="AlphaFoldDB" id="A0A1T4W6M4"/>
<reference evidence="9 10" key="1">
    <citation type="submission" date="2017-02" db="EMBL/GenBank/DDBJ databases">
        <authorList>
            <person name="Peterson S.W."/>
        </authorList>
    </citation>
    <scope>NUCLEOTIDE SEQUENCE [LARGE SCALE GENOMIC DNA]</scope>
    <source>
        <strain evidence="9 10">DSM 18034</strain>
    </source>
</reference>
<keyword evidence="2 7" id="KW-0409">Iron storage</keyword>
<proteinExistence type="inferred from homology"/>
<dbReference type="PANTHER" id="PTHR11431:SF127">
    <property type="entry name" value="BACTERIAL NON-HEME FERRITIN"/>
    <property type="match status" value="1"/>
</dbReference>
<dbReference type="PROSITE" id="PS50905">
    <property type="entry name" value="FERRITIN_LIKE"/>
    <property type="match status" value="1"/>
</dbReference>
<feature type="binding site" evidence="6">
    <location>
        <position position="50"/>
    </location>
    <ligand>
        <name>Fe cation</name>
        <dbReference type="ChEBI" id="CHEBI:24875"/>
        <label>1</label>
    </ligand>
</feature>
<evidence type="ECO:0000256" key="3">
    <source>
        <dbReference type="ARBA" id="ARBA00022723"/>
    </source>
</evidence>
<dbReference type="GO" id="GO:0008198">
    <property type="term" value="F:ferrous iron binding"/>
    <property type="evidence" value="ECO:0007669"/>
    <property type="project" value="TreeGrafter"/>
</dbReference>
<dbReference type="GO" id="GO:0004322">
    <property type="term" value="F:ferroxidase activity"/>
    <property type="evidence" value="ECO:0007669"/>
    <property type="project" value="TreeGrafter"/>
</dbReference>
<keyword evidence="10" id="KW-1185">Reference proteome</keyword>
<name>A0A1T4W6M4_9BACT</name>
<dbReference type="GO" id="GO:0006826">
    <property type="term" value="P:iron ion transport"/>
    <property type="evidence" value="ECO:0007669"/>
    <property type="project" value="InterPro"/>
</dbReference>
<feature type="binding site" evidence="6">
    <location>
        <position position="127"/>
    </location>
    <ligand>
        <name>Fe cation</name>
        <dbReference type="ChEBI" id="CHEBI:24875"/>
        <label>1</label>
    </ligand>
</feature>
<comment type="function">
    <text evidence="7">Iron-storage protein.</text>
</comment>
<keyword evidence="5 6" id="KW-0408">Iron</keyword>
<dbReference type="SUPFAM" id="SSF47240">
    <property type="entry name" value="Ferritin-like"/>
    <property type="match status" value="1"/>
</dbReference>
<dbReference type="EMBL" id="FUYA01000005">
    <property type="protein sequence ID" value="SKA72769.1"/>
    <property type="molecule type" value="Genomic_DNA"/>
</dbReference>
<dbReference type="STRING" id="1121442.SAMN02745702_01694"/>
<dbReference type="CDD" id="cd01055">
    <property type="entry name" value="Nonheme_Ferritin"/>
    <property type="match status" value="1"/>
</dbReference>
<feature type="binding site" evidence="6">
    <location>
        <position position="53"/>
    </location>
    <ligand>
        <name>Fe cation</name>
        <dbReference type="ChEBI" id="CHEBI:24875"/>
        <label>1</label>
    </ligand>
</feature>
<feature type="binding site" evidence="6">
    <location>
        <position position="17"/>
    </location>
    <ligand>
        <name>Fe cation</name>
        <dbReference type="ChEBI" id="CHEBI:24875"/>
        <label>1</label>
    </ligand>
</feature>
<dbReference type="InterPro" id="IPR041719">
    <property type="entry name" value="Ferritin_prok"/>
</dbReference>
<evidence type="ECO:0000256" key="7">
    <source>
        <dbReference type="RuleBase" id="RU361145"/>
    </source>
</evidence>
<dbReference type="EC" id="1.16.3.2" evidence="7"/>
<dbReference type="GO" id="GO:0006879">
    <property type="term" value="P:intracellular iron ion homeostasis"/>
    <property type="evidence" value="ECO:0007669"/>
    <property type="project" value="UniProtKB-KW"/>
</dbReference>
<dbReference type="InterPro" id="IPR009040">
    <property type="entry name" value="Ferritin-like_diiron"/>
</dbReference>
<dbReference type="FunFam" id="1.20.1260.10:FF:000001">
    <property type="entry name" value="Non-heme ferritin"/>
    <property type="match status" value="1"/>
</dbReference>
<dbReference type="GO" id="GO:0008199">
    <property type="term" value="F:ferric iron binding"/>
    <property type="evidence" value="ECO:0007669"/>
    <property type="project" value="InterPro"/>
</dbReference>
<feature type="binding site" evidence="6">
    <location>
        <position position="94"/>
    </location>
    <ligand>
        <name>Fe cation</name>
        <dbReference type="ChEBI" id="CHEBI:24875"/>
        <label>1</label>
    </ligand>
</feature>